<dbReference type="EMBL" id="ULHB01000005">
    <property type="protein sequence ID" value="SYW75320.1"/>
    <property type="molecule type" value="Genomic_DNA"/>
</dbReference>
<comment type="caution">
    <text evidence="2">The sequence shown here is derived from an EMBL/GenBank/DDBJ whole genome shotgun (WGS) entry which is preliminary data.</text>
</comment>
<proteinExistence type="predicted"/>
<accession>A0A8H8TQ85</accession>
<protein>
    <submittedName>
        <fullName evidence="2">Uncharacterized protein</fullName>
    </submittedName>
</protein>
<evidence type="ECO:0000313" key="2">
    <source>
        <dbReference type="EMBL" id="SYW75320.1"/>
    </source>
</evidence>
<gene>
    <name evidence="2" type="ORF">UBRO2_00555</name>
</gene>
<dbReference type="Proteomes" id="UP000658997">
    <property type="component" value="Unassembled WGS sequence"/>
</dbReference>
<organism evidence="2 3">
    <name type="scientific">Ustilago bromivora</name>
    <dbReference type="NCBI Taxonomy" id="307758"/>
    <lineage>
        <taxon>Eukaryota</taxon>
        <taxon>Fungi</taxon>
        <taxon>Dikarya</taxon>
        <taxon>Basidiomycota</taxon>
        <taxon>Ustilaginomycotina</taxon>
        <taxon>Ustilaginomycetes</taxon>
        <taxon>Ustilaginales</taxon>
        <taxon>Ustilaginaceae</taxon>
        <taxon>Ustilago</taxon>
    </lineage>
</organism>
<dbReference type="AlphaFoldDB" id="A0A8H8TQ85"/>
<keyword evidence="3" id="KW-1185">Reference proteome</keyword>
<sequence>MRADFLSLNMAKLLALLLVIMPFLLAIEAHGSHPDTPSIHFRMTKQRRIESRSFMSWLTRISSKASDWIFGDVSAPKKDESLIPKPAVGGVPVLPKMPYPYASGMVPRLASETLNGNGLVGGWMCMHVTPPTDDSAGAGASAGAGGADGSAGASGTSVGGFNNLGAGGSGASVGSGTGFKGAGGSYDGAAGGFTGGAGANPAFGGQQGATGYYNGGGAGGAGVGGQQATGGYYNGGGAGGAGATGYYNGGGAGGAGVGGQQATGGYYNGGAGVGGGDGGGMMGGGGALNGAGGAPVYNGAGVSQQGFGGGTVPAGKIRYNGQLMTIEQYQQAIASSGSSSPSLSRRELLQAKTANIMVDSLLHKRQSFDTAPAAPKKQAKVLMCINGDSAVPPIKFNTITGLRIRDASEKKDGVVAITNLPNYQMPWMPFLPTEEMWAEQQTLMLAQEKMIEQNMTTAPPPKQ</sequence>
<feature type="chain" id="PRO_5034409426" evidence="1">
    <location>
        <begin position="27"/>
        <end position="463"/>
    </location>
</feature>
<evidence type="ECO:0000256" key="1">
    <source>
        <dbReference type="SAM" id="SignalP"/>
    </source>
</evidence>
<feature type="signal peptide" evidence="1">
    <location>
        <begin position="1"/>
        <end position="26"/>
    </location>
</feature>
<keyword evidence="1" id="KW-0732">Signal</keyword>
<evidence type="ECO:0000313" key="3">
    <source>
        <dbReference type="Proteomes" id="UP000658997"/>
    </source>
</evidence>
<name>A0A8H8TQ85_9BASI</name>
<reference evidence="2" key="1">
    <citation type="submission" date="2018-08" db="EMBL/GenBank/DDBJ databases">
        <authorList>
            <person name="Guldener U."/>
        </authorList>
    </citation>
    <scope>NUCLEOTIDE SEQUENCE</scope>
    <source>
        <strain evidence="2">UB2</strain>
    </source>
</reference>